<organism evidence="1">
    <name type="scientific">Arundo donax</name>
    <name type="common">Giant reed</name>
    <name type="synonym">Donax arundinaceus</name>
    <dbReference type="NCBI Taxonomy" id="35708"/>
    <lineage>
        <taxon>Eukaryota</taxon>
        <taxon>Viridiplantae</taxon>
        <taxon>Streptophyta</taxon>
        <taxon>Embryophyta</taxon>
        <taxon>Tracheophyta</taxon>
        <taxon>Spermatophyta</taxon>
        <taxon>Magnoliopsida</taxon>
        <taxon>Liliopsida</taxon>
        <taxon>Poales</taxon>
        <taxon>Poaceae</taxon>
        <taxon>PACMAD clade</taxon>
        <taxon>Arundinoideae</taxon>
        <taxon>Arundineae</taxon>
        <taxon>Arundo</taxon>
    </lineage>
</organism>
<protein>
    <submittedName>
        <fullName evidence="1">Uncharacterized protein</fullName>
    </submittedName>
</protein>
<evidence type="ECO:0000313" key="1">
    <source>
        <dbReference type="EMBL" id="JAD32520.1"/>
    </source>
</evidence>
<reference evidence="1" key="1">
    <citation type="submission" date="2014-09" db="EMBL/GenBank/DDBJ databases">
        <authorList>
            <person name="Magalhaes I.L.F."/>
            <person name="Oliveira U."/>
            <person name="Santos F.R."/>
            <person name="Vidigal T.H.D.A."/>
            <person name="Brescovit A.D."/>
            <person name="Santos A.J."/>
        </authorList>
    </citation>
    <scope>NUCLEOTIDE SEQUENCE</scope>
    <source>
        <tissue evidence="1">Shoot tissue taken approximately 20 cm above the soil surface</tissue>
    </source>
</reference>
<dbReference type="EMBL" id="GBRH01265375">
    <property type="protein sequence ID" value="JAD32520.1"/>
    <property type="molecule type" value="Transcribed_RNA"/>
</dbReference>
<accession>A0A0A8Z6X4</accession>
<dbReference type="AlphaFoldDB" id="A0A0A8Z6X4"/>
<reference evidence="1" key="2">
    <citation type="journal article" date="2015" name="Data Brief">
        <title>Shoot transcriptome of the giant reed, Arundo donax.</title>
        <authorList>
            <person name="Barrero R.A."/>
            <person name="Guerrero F.D."/>
            <person name="Moolhuijzen P."/>
            <person name="Goolsby J.A."/>
            <person name="Tidwell J."/>
            <person name="Bellgard S.E."/>
            <person name="Bellgard M.I."/>
        </authorList>
    </citation>
    <scope>NUCLEOTIDE SEQUENCE</scope>
    <source>
        <tissue evidence="1">Shoot tissue taken approximately 20 cm above the soil surface</tissue>
    </source>
</reference>
<proteinExistence type="predicted"/>
<sequence length="24" mass="3062">MNYCTYVSLFYAYFRFHMLELFVC</sequence>
<name>A0A0A8Z6X4_ARUDO</name>